<reference evidence="1" key="1">
    <citation type="submission" date="2022-04" db="EMBL/GenBank/DDBJ databases">
        <title>Draft genome sequences of lactic acid bacteria (LAB) strains involved in meat spoilage.</title>
        <authorList>
            <person name="Palevich N."/>
        </authorList>
    </citation>
    <scope>NUCLEOTIDE SEQUENCE</scope>
    <source>
        <strain evidence="1">9-14</strain>
    </source>
</reference>
<evidence type="ECO:0008006" key="3">
    <source>
        <dbReference type="Google" id="ProtNLM"/>
    </source>
</evidence>
<sequence length="72" mass="8509">MKLGTQGFFETMDGIFIGKIEKKLFNSYILCVETTNEQFKEMYHGRIVVSKKTVVLEKKLVQIQHKTVNRKW</sequence>
<dbReference type="Proteomes" id="UP001249945">
    <property type="component" value="Unassembled WGS sequence"/>
</dbReference>
<dbReference type="EMBL" id="JALRMR010000001">
    <property type="protein sequence ID" value="MDT1972786.1"/>
    <property type="molecule type" value="Genomic_DNA"/>
</dbReference>
<accession>A0AAW8R4R1</accession>
<protein>
    <recommendedName>
        <fullName evidence="3">DUF2187 domain-containing protein</fullName>
    </recommendedName>
</protein>
<name>A0AAW8R4R1_CARDV</name>
<evidence type="ECO:0000313" key="2">
    <source>
        <dbReference type="Proteomes" id="UP001249945"/>
    </source>
</evidence>
<evidence type="ECO:0000313" key="1">
    <source>
        <dbReference type="EMBL" id="MDT1972786.1"/>
    </source>
</evidence>
<organism evidence="1 2">
    <name type="scientific">Carnobacterium divergens</name>
    <name type="common">Lactobacillus divergens</name>
    <dbReference type="NCBI Taxonomy" id="2748"/>
    <lineage>
        <taxon>Bacteria</taxon>
        <taxon>Bacillati</taxon>
        <taxon>Bacillota</taxon>
        <taxon>Bacilli</taxon>
        <taxon>Lactobacillales</taxon>
        <taxon>Carnobacteriaceae</taxon>
        <taxon>Carnobacterium</taxon>
    </lineage>
</organism>
<comment type="caution">
    <text evidence="1">The sequence shown here is derived from an EMBL/GenBank/DDBJ whole genome shotgun (WGS) entry which is preliminary data.</text>
</comment>
<dbReference type="RefSeq" id="WP_311779643.1">
    <property type="nucleotide sequence ID" value="NZ_JALRMR010000001.1"/>
</dbReference>
<gene>
    <name evidence="1" type="ORF">MX635_00080</name>
</gene>
<proteinExistence type="predicted"/>
<dbReference type="AlphaFoldDB" id="A0AAW8R4R1"/>